<name>A0A1F8B610_9BACT</name>
<comment type="function">
    <text evidence="9">Involved in protein export. Participates in an early event of protein translocation.</text>
</comment>
<dbReference type="AlphaFoldDB" id="A0A1F8B610"/>
<evidence type="ECO:0000256" key="5">
    <source>
        <dbReference type="ARBA" id="ARBA00022927"/>
    </source>
</evidence>
<keyword evidence="8 9" id="KW-0472">Membrane</keyword>
<keyword evidence="5 9" id="KW-0653">Protein transport</keyword>
<evidence type="ECO:0000256" key="3">
    <source>
        <dbReference type="ARBA" id="ARBA00022448"/>
    </source>
</evidence>
<evidence type="ECO:0000256" key="9">
    <source>
        <dbReference type="RuleBase" id="RU365087"/>
    </source>
</evidence>
<comment type="caution">
    <text evidence="10">The sequence shown here is derived from an EMBL/GenBank/DDBJ whole genome shotgun (WGS) entry which is preliminary data.</text>
</comment>
<dbReference type="GO" id="GO:0015450">
    <property type="term" value="F:protein-transporting ATPase activity"/>
    <property type="evidence" value="ECO:0007669"/>
    <property type="project" value="UniProtKB-UniRule"/>
</dbReference>
<evidence type="ECO:0000256" key="8">
    <source>
        <dbReference type="ARBA" id="ARBA00023136"/>
    </source>
</evidence>
<dbReference type="STRING" id="1802517.A2892_02455"/>
<accession>A0A1F8B610</accession>
<evidence type="ECO:0000256" key="6">
    <source>
        <dbReference type="ARBA" id="ARBA00022989"/>
    </source>
</evidence>
<dbReference type="GO" id="GO:0009306">
    <property type="term" value="P:protein secretion"/>
    <property type="evidence" value="ECO:0007669"/>
    <property type="project" value="UniProtKB-UniRule"/>
</dbReference>
<evidence type="ECO:0000256" key="1">
    <source>
        <dbReference type="ARBA" id="ARBA00004141"/>
    </source>
</evidence>
<keyword evidence="3 9" id="KW-0813">Transport</keyword>
<dbReference type="Proteomes" id="UP000176404">
    <property type="component" value="Unassembled WGS sequence"/>
</dbReference>
<dbReference type="Pfam" id="PF03840">
    <property type="entry name" value="SecG"/>
    <property type="match status" value="1"/>
</dbReference>
<keyword evidence="4 9" id="KW-0812">Transmembrane</keyword>
<comment type="similarity">
    <text evidence="2 9">Belongs to the SecG family.</text>
</comment>
<gene>
    <name evidence="10" type="ORF">A2892_02455</name>
</gene>
<dbReference type="EMBL" id="MGHD01000019">
    <property type="protein sequence ID" value="OGM59484.1"/>
    <property type="molecule type" value="Genomic_DNA"/>
</dbReference>
<dbReference type="InterPro" id="IPR004692">
    <property type="entry name" value="SecG"/>
</dbReference>
<keyword evidence="9" id="KW-1003">Cell membrane</keyword>
<proteinExistence type="inferred from homology"/>
<reference evidence="10 11" key="1">
    <citation type="journal article" date="2016" name="Nat. Commun.">
        <title>Thousands of microbial genomes shed light on interconnected biogeochemical processes in an aquifer system.</title>
        <authorList>
            <person name="Anantharaman K."/>
            <person name="Brown C.T."/>
            <person name="Hug L.A."/>
            <person name="Sharon I."/>
            <person name="Castelle C.J."/>
            <person name="Probst A.J."/>
            <person name="Thomas B.C."/>
            <person name="Singh A."/>
            <person name="Wilkins M.J."/>
            <person name="Karaoz U."/>
            <person name="Brodie E.L."/>
            <person name="Williams K.H."/>
            <person name="Hubbard S.S."/>
            <person name="Banfield J.F."/>
        </authorList>
    </citation>
    <scope>NUCLEOTIDE SEQUENCE [LARGE SCALE GENOMIC DNA]</scope>
</reference>
<protein>
    <recommendedName>
        <fullName evidence="9">Protein-export membrane protein SecG</fullName>
    </recommendedName>
</protein>
<feature type="transmembrane region" description="Helical" evidence="9">
    <location>
        <begin position="48"/>
        <end position="68"/>
    </location>
</feature>
<evidence type="ECO:0000313" key="11">
    <source>
        <dbReference type="Proteomes" id="UP000176404"/>
    </source>
</evidence>
<comment type="caution">
    <text evidence="9">Lacks conserved residue(s) required for the propagation of feature annotation.</text>
</comment>
<dbReference type="GO" id="GO:0005886">
    <property type="term" value="C:plasma membrane"/>
    <property type="evidence" value="ECO:0007669"/>
    <property type="project" value="UniProtKB-SubCell"/>
</dbReference>
<dbReference type="NCBIfam" id="TIGR00810">
    <property type="entry name" value="secG"/>
    <property type="match status" value="1"/>
</dbReference>
<comment type="subcellular location">
    <subcellularLocation>
        <location evidence="9">Cell membrane</location>
        <topology evidence="9">Multi-pass membrane protein</topology>
    </subcellularLocation>
    <subcellularLocation>
        <location evidence="1">Membrane</location>
        <topology evidence="1">Multi-pass membrane protein</topology>
    </subcellularLocation>
</comment>
<evidence type="ECO:0000256" key="4">
    <source>
        <dbReference type="ARBA" id="ARBA00022692"/>
    </source>
</evidence>
<sequence>MTKIFLLAQIILSPLLIFLILIQSRESGFVRSWKVSASSFTRRGLEKVVFKLTFVVAALFIIISILRFTL</sequence>
<evidence type="ECO:0000313" key="10">
    <source>
        <dbReference type="EMBL" id="OGM59484.1"/>
    </source>
</evidence>
<keyword evidence="6 9" id="KW-1133">Transmembrane helix</keyword>
<evidence type="ECO:0000256" key="2">
    <source>
        <dbReference type="ARBA" id="ARBA00008445"/>
    </source>
</evidence>
<keyword evidence="7 9" id="KW-0811">Translocation</keyword>
<organism evidence="10 11">
    <name type="scientific">Candidatus Woesebacteria bacterium RIFCSPLOWO2_01_FULL_39_10b</name>
    <dbReference type="NCBI Taxonomy" id="1802517"/>
    <lineage>
        <taxon>Bacteria</taxon>
        <taxon>Candidatus Woeseibacteriota</taxon>
    </lineage>
</organism>
<evidence type="ECO:0000256" key="7">
    <source>
        <dbReference type="ARBA" id="ARBA00023010"/>
    </source>
</evidence>